<dbReference type="PANTHER" id="PTHR15744">
    <property type="entry name" value="BLOM7"/>
    <property type="match status" value="1"/>
</dbReference>
<dbReference type="PROSITE" id="PS50102">
    <property type="entry name" value="RRM"/>
    <property type="match status" value="1"/>
</dbReference>
<dbReference type="InterPro" id="IPR047889">
    <property type="entry name" value="KHDC4_KH-I_second"/>
</dbReference>
<keyword evidence="1" id="KW-0694">RNA-binding</keyword>
<dbReference type="Proteomes" id="UP000541610">
    <property type="component" value="Unassembled WGS sequence"/>
</dbReference>
<feature type="region of interest" description="Disordered" evidence="2">
    <location>
        <begin position="71"/>
        <end position="94"/>
    </location>
</feature>
<dbReference type="InterPro" id="IPR036612">
    <property type="entry name" value="KH_dom_type_1_sf"/>
</dbReference>
<dbReference type="GO" id="GO:0005634">
    <property type="term" value="C:nucleus"/>
    <property type="evidence" value="ECO:0007669"/>
    <property type="project" value="InterPro"/>
</dbReference>
<comment type="caution">
    <text evidence="4">The sequence shown here is derived from an EMBL/GenBank/DDBJ whole genome shotgun (WGS) entry which is preliminary data.</text>
</comment>
<dbReference type="OrthoDB" id="5989967at2759"/>
<dbReference type="InterPro" id="IPR004087">
    <property type="entry name" value="KH_dom"/>
</dbReference>
<dbReference type="SUPFAM" id="SSF47323">
    <property type="entry name" value="Anticodon-binding domain of a subclass of class I aminoacyl-tRNA synthetases"/>
    <property type="match status" value="1"/>
</dbReference>
<dbReference type="GO" id="GO:0003723">
    <property type="term" value="F:RNA binding"/>
    <property type="evidence" value="ECO:0007669"/>
    <property type="project" value="UniProtKB-UniRule"/>
</dbReference>
<dbReference type="CDD" id="cd00590">
    <property type="entry name" value="RRM_SF"/>
    <property type="match status" value="1"/>
</dbReference>
<feature type="compositionally biased region" description="Low complexity" evidence="2">
    <location>
        <begin position="19"/>
        <end position="29"/>
    </location>
</feature>
<evidence type="ECO:0000259" key="3">
    <source>
        <dbReference type="PROSITE" id="PS50102"/>
    </source>
</evidence>
<feature type="region of interest" description="Disordered" evidence="2">
    <location>
        <begin position="1"/>
        <end position="50"/>
    </location>
</feature>
<dbReference type="SMART" id="SM00322">
    <property type="entry name" value="KH"/>
    <property type="match status" value="1"/>
</dbReference>
<feature type="compositionally biased region" description="Polar residues" evidence="2">
    <location>
        <begin position="472"/>
        <end position="484"/>
    </location>
</feature>
<dbReference type="SUPFAM" id="SSF54928">
    <property type="entry name" value="RNA-binding domain, RBD"/>
    <property type="match status" value="1"/>
</dbReference>
<dbReference type="SUPFAM" id="SSF54791">
    <property type="entry name" value="Eukaryotic type KH-domain (KH-domain type I)"/>
    <property type="match status" value="1"/>
</dbReference>
<dbReference type="InterPro" id="IPR009080">
    <property type="entry name" value="tRNAsynth_Ia_anticodon-bd"/>
</dbReference>
<dbReference type="EMBL" id="JABANP010000020">
    <property type="protein sequence ID" value="KAF4695503.1"/>
    <property type="molecule type" value="Genomic_DNA"/>
</dbReference>
<proteinExistence type="predicted"/>
<dbReference type="CDD" id="cd22386">
    <property type="entry name" value="KH-I_KHDC4_rpt2"/>
    <property type="match status" value="1"/>
</dbReference>
<dbReference type="InterPro" id="IPR012677">
    <property type="entry name" value="Nucleotide-bd_a/b_plait_sf"/>
</dbReference>
<dbReference type="GO" id="GO:0004812">
    <property type="term" value="F:aminoacyl-tRNA ligase activity"/>
    <property type="evidence" value="ECO:0007669"/>
    <property type="project" value="InterPro"/>
</dbReference>
<dbReference type="Pfam" id="PF00076">
    <property type="entry name" value="RRM_1"/>
    <property type="match status" value="1"/>
</dbReference>
<dbReference type="SMART" id="SM00360">
    <property type="entry name" value="RRM"/>
    <property type="match status" value="1"/>
</dbReference>
<dbReference type="AlphaFoldDB" id="A0A7J6PGZ4"/>
<reference evidence="4 5" key="1">
    <citation type="submission" date="2020-04" db="EMBL/GenBank/DDBJ databases">
        <title>Perkinsus olseni comparative genomics.</title>
        <authorList>
            <person name="Bogema D.R."/>
        </authorList>
    </citation>
    <scope>NUCLEOTIDE SEQUENCE [LARGE SCALE GENOMIC DNA]</scope>
    <source>
        <strain evidence="4">00978-12</strain>
    </source>
</reference>
<dbReference type="Gene3D" id="3.30.70.330">
    <property type="match status" value="1"/>
</dbReference>
<name>A0A7J6PGZ4_PEROL</name>
<dbReference type="Gene3D" id="1.20.120.1910">
    <property type="entry name" value="Cysteine-tRNA ligase, C-terminal anti-codon recognition domain"/>
    <property type="match status" value="1"/>
</dbReference>
<evidence type="ECO:0000256" key="1">
    <source>
        <dbReference type="PROSITE-ProRule" id="PRU00176"/>
    </source>
</evidence>
<dbReference type="InterPro" id="IPR035979">
    <property type="entry name" value="RBD_domain_sf"/>
</dbReference>
<feature type="compositionally biased region" description="Pro residues" evidence="2">
    <location>
        <begin position="306"/>
        <end position="318"/>
    </location>
</feature>
<dbReference type="GO" id="GO:0006418">
    <property type="term" value="P:tRNA aminoacylation for protein translation"/>
    <property type="evidence" value="ECO:0007669"/>
    <property type="project" value="InterPro"/>
</dbReference>
<feature type="compositionally biased region" description="Pro residues" evidence="2">
    <location>
        <begin position="273"/>
        <end position="285"/>
    </location>
</feature>
<dbReference type="Pfam" id="PF22675">
    <property type="entry name" value="KH-I_KHDC4-BBP"/>
    <property type="match status" value="1"/>
</dbReference>
<dbReference type="InterPro" id="IPR000504">
    <property type="entry name" value="RRM_dom"/>
</dbReference>
<evidence type="ECO:0000256" key="2">
    <source>
        <dbReference type="SAM" id="MobiDB-lite"/>
    </source>
</evidence>
<feature type="compositionally biased region" description="Low complexity" evidence="2">
    <location>
        <begin position="80"/>
        <end position="94"/>
    </location>
</feature>
<dbReference type="PANTHER" id="PTHR15744:SF0">
    <property type="entry name" value="KH HOMOLOGY DOMAIN-CONTAINING PROTEIN 4"/>
    <property type="match status" value="1"/>
</dbReference>
<dbReference type="Gene3D" id="3.30.1370.10">
    <property type="entry name" value="K Homology domain, type 1"/>
    <property type="match status" value="1"/>
</dbReference>
<feature type="domain" description="RRM" evidence="3">
    <location>
        <begin position="184"/>
        <end position="260"/>
    </location>
</feature>
<dbReference type="InterPro" id="IPR055256">
    <property type="entry name" value="KH_1_KHDC4/BBP-like"/>
</dbReference>
<feature type="region of interest" description="Disordered" evidence="2">
    <location>
        <begin position="469"/>
        <end position="505"/>
    </location>
</feature>
<dbReference type="InterPro" id="IPR031121">
    <property type="entry name" value="RIK/BLOM7"/>
</dbReference>
<accession>A0A7J6PGZ4</accession>
<sequence>MRSAYYGDAPGGMDPYVPQQQEQQQQQQQHAYGCPPGGGIGEPKPFLPDTRTMDSAALEQVVNQLVMNRQKQMQSDGANGHHPPLGLPSLPSIGTSISTAAATTGNAAPTLPPYNGHPGGTEAQQQAVQHIYSHLINYFNTTQAVAGKLSMPFSASGGAYPSAPPHLPNFPQVGLPRLPSVPVVSVTVEGVNFSYQLTEDDLRKVFSRYGEVREVTVNPDGGSAIIRFSSMAEADHAVRDLHGKMLNGVRGSLSVQWHNPGGGGDSSPIVSDLPPPAWLHPPPPSSVDNRPYAPPPPPRLASNISAPPPPPPPPPPAPMAQSLPGTTANCSFPPPASSISSPHDTGMDGGRIRKYTCRFEIGIENDREFHVARRLIGQKGANMKRIVKLSDAKLRLRGQGSGFLEGTAKQESNEPLHMCVSCKDPEGYRIAVAEMRMLLEQVYGEYRLFCKERNIPYPEDLQVLIKEHPLVSSPTAPTDASPASGQGTRRREGRQQSGYSSFERGRSGELWNGGEFHPIFGPSYGGGADHFEMPPGMPSVEEIERLIEERNNARRVCNFKEADRIRDLLRANGIGLMDEPGGRGKGSEVTTWRFWRQ</sequence>
<evidence type="ECO:0000313" key="4">
    <source>
        <dbReference type="EMBL" id="KAF4695503.1"/>
    </source>
</evidence>
<dbReference type="GO" id="GO:0005524">
    <property type="term" value="F:ATP binding"/>
    <property type="evidence" value="ECO:0007669"/>
    <property type="project" value="InterPro"/>
</dbReference>
<protein>
    <recommendedName>
        <fullName evidence="3">RRM domain-containing protein</fullName>
    </recommendedName>
</protein>
<feature type="region of interest" description="Disordered" evidence="2">
    <location>
        <begin position="256"/>
        <end position="349"/>
    </location>
</feature>
<gene>
    <name evidence="4" type="ORF">FOZ60_004573</name>
</gene>
<organism evidence="4 5">
    <name type="scientific">Perkinsus olseni</name>
    <name type="common">Perkinsus atlanticus</name>
    <dbReference type="NCBI Taxonomy" id="32597"/>
    <lineage>
        <taxon>Eukaryota</taxon>
        <taxon>Sar</taxon>
        <taxon>Alveolata</taxon>
        <taxon>Perkinsozoa</taxon>
        <taxon>Perkinsea</taxon>
        <taxon>Perkinsida</taxon>
        <taxon>Perkinsidae</taxon>
        <taxon>Perkinsus</taxon>
    </lineage>
</organism>
<evidence type="ECO:0000313" key="5">
    <source>
        <dbReference type="Proteomes" id="UP000541610"/>
    </source>
</evidence>